<dbReference type="PROSITE" id="PS50097">
    <property type="entry name" value="BTB"/>
    <property type="match status" value="1"/>
</dbReference>
<dbReference type="STRING" id="4537.A0A0E0LX08"/>
<dbReference type="GO" id="GO:0016567">
    <property type="term" value="P:protein ubiquitination"/>
    <property type="evidence" value="ECO:0007669"/>
    <property type="project" value="InterPro"/>
</dbReference>
<dbReference type="Gene3D" id="3.30.710.10">
    <property type="entry name" value="Potassium Channel Kv1.1, Chain A"/>
    <property type="match status" value="1"/>
</dbReference>
<reference evidence="4" key="1">
    <citation type="submission" date="2015-04" db="UniProtKB">
        <authorList>
            <consortium name="EnsemblPlants"/>
        </authorList>
    </citation>
    <scope>IDENTIFICATION</scope>
</reference>
<dbReference type="SUPFAM" id="SSF49599">
    <property type="entry name" value="TRAF domain-like"/>
    <property type="match status" value="1"/>
</dbReference>
<dbReference type="Pfam" id="PF24570">
    <property type="entry name" value="BACK_BPM_SPOP"/>
    <property type="match status" value="1"/>
</dbReference>
<evidence type="ECO:0000313" key="4">
    <source>
        <dbReference type="EnsemblPlants" id="OPUNC08G18990.1"/>
    </source>
</evidence>
<comment type="pathway">
    <text evidence="1">Protein modification; protein ubiquitination.</text>
</comment>
<evidence type="ECO:0000259" key="3">
    <source>
        <dbReference type="PROSITE" id="PS50097"/>
    </source>
</evidence>
<dbReference type="InterPro" id="IPR045005">
    <property type="entry name" value="BPM1-6"/>
</dbReference>
<dbReference type="Proteomes" id="UP000026962">
    <property type="component" value="Chromosome 8"/>
</dbReference>
<dbReference type="EnsemblPlants" id="OPUNC08G18990.1">
    <property type="protein sequence ID" value="OPUNC08G18990.1"/>
    <property type="gene ID" value="OPUNC08G18990"/>
</dbReference>
<dbReference type="Gene3D" id="2.60.210.10">
    <property type="entry name" value="Apoptosis, Tumor Necrosis Factor Receptor Associated Protein 2, Chain A"/>
    <property type="match status" value="1"/>
</dbReference>
<dbReference type="InterPro" id="IPR000210">
    <property type="entry name" value="BTB/POZ_dom"/>
</dbReference>
<organism evidence="4">
    <name type="scientific">Oryza punctata</name>
    <name type="common">Red rice</name>
    <dbReference type="NCBI Taxonomy" id="4537"/>
    <lineage>
        <taxon>Eukaryota</taxon>
        <taxon>Viridiplantae</taxon>
        <taxon>Streptophyta</taxon>
        <taxon>Embryophyta</taxon>
        <taxon>Tracheophyta</taxon>
        <taxon>Spermatophyta</taxon>
        <taxon>Magnoliopsida</taxon>
        <taxon>Liliopsida</taxon>
        <taxon>Poales</taxon>
        <taxon>Poaceae</taxon>
        <taxon>BOP clade</taxon>
        <taxon>Oryzoideae</taxon>
        <taxon>Oryzeae</taxon>
        <taxon>Oryzinae</taxon>
        <taxon>Oryza</taxon>
    </lineage>
</organism>
<dbReference type="PANTHER" id="PTHR26379:SF238">
    <property type="entry name" value="OS08G0523100 PROTEIN"/>
    <property type="match status" value="1"/>
</dbReference>
<dbReference type="InterPro" id="IPR008974">
    <property type="entry name" value="TRAF-like"/>
</dbReference>
<dbReference type="SUPFAM" id="SSF54695">
    <property type="entry name" value="POZ domain"/>
    <property type="match status" value="1"/>
</dbReference>
<evidence type="ECO:0000313" key="5">
    <source>
        <dbReference type="Proteomes" id="UP000026962"/>
    </source>
</evidence>
<dbReference type="Gramene" id="OPUNC08G18990.1">
    <property type="protein sequence ID" value="OPUNC08G18990.1"/>
    <property type="gene ID" value="OPUNC08G18990"/>
</dbReference>
<dbReference type="eggNOG" id="KOG1987">
    <property type="taxonomic scope" value="Eukaryota"/>
</dbReference>
<dbReference type="CDD" id="cd00121">
    <property type="entry name" value="MATH"/>
    <property type="match status" value="1"/>
</dbReference>
<dbReference type="AlphaFoldDB" id="A0A0E0LX08"/>
<dbReference type="InterPro" id="IPR056423">
    <property type="entry name" value="BACK_BPM_SPOP"/>
</dbReference>
<dbReference type="Gene3D" id="1.25.40.420">
    <property type="match status" value="1"/>
</dbReference>
<comment type="similarity">
    <text evidence="2">Belongs to the Tdpoz family.</text>
</comment>
<dbReference type="InterPro" id="IPR002083">
    <property type="entry name" value="MATH/TRAF_dom"/>
</dbReference>
<keyword evidence="5" id="KW-1185">Reference proteome</keyword>
<dbReference type="PANTHER" id="PTHR26379">
    <property type="entry name" value="BTB/POZ AND MATH DOMAIN-CONTAINING PROTEIN 1"/>
    <property type="match status" value="1"/>
</dbReference>
<evidence type="ECO:0000256" key="2">
    <source>
        <dbReference type="ARBA" id="ARBA00010846"/>
    </source>
</evidence>
<reference evidence="4" key="2">
    <citation type="submission" date="2018-05" db="EMBL/GenBank/DDBJ databases">
        <title>OpunRS2 (Oryza punctata Reference Sequence Version 2).</title>
        <authorList>
            <person name="Zhang J."/>
            <person name="Kudrna D."/>
            <person name="Lee S."/>
            <person name="Talag J."/>
            <person name="Welchert J."/>
            <person name="Wing R.A."/>
        </authorList>
    </citation>
    <scope>NUCLEOTIDE SEQUENCE [LARGE SCALE GENOMIC DNA]</scope>
</reference>
<evidence type="ECO:0000256" key="1">
    <source>
        <dbReference type="ARBA" id="ARBA00004906"/>
    </source>
</evidence>
<sequence length="338" mass="36784">MISSSFAELKLEYPGTNSFAVGDGVNKRVSDGEQSWIIRCYPRGYRKEDNGEYVSLRIAMPAKSNSIKAIFHAFLMRRDGGVGVPSIICSDKAFPVRIPGHPYGYAGAFRHFVKRSDLESLYVVDGEVTIVCGVVVFAAAAAGADDPIAVPQSNLGGQLGDIVDRADGSDVSFSAGGETFHAHRAVLAARSPVFRAELLGDMAEATMSCITLHDINPATFKALLHFVYTDALPTVDGGCSSPSSSEFFESLLVAGDRYALDRLKLMCAQKLWESVSVETVAAAIGYAETYHCPELKSKCLNFLMAESNFKKVAVTDGYFHLRRDFPLIIEEIKKRINT</sequence>
<accession>A0A0E0LX08</accession>
<protein>
    <recommendedName>
        <fullName evidence="3">BTB domain-containing protein</fullName>
    </recommendedName>
</protein>
<proteinExistence type="inferred from homology"/>
<name>A0A0E0LX08_ORYPU</name>
<feature type="domain" description="BTB" evidence="3">
    <location>
        <begin position="169"/>
        <end position="236"/>
    </location>
</feature>
<dbReference type="SMART" id="SM00225">
    <property type="entry name" value="BTB"/>
    <property type="match status" value="1"/>
</dbReference>
<dbReference type="OMA" id="IFHAFLM"/>
<dbReference type="InterPro" id="IPR011333">
    <property type="entry name" value="SKP1/BTB/POZ_sf"/>
</dbReference>
<dbReference type="Pfam" id="PF00651">
    <property type="entry name" value="BTB"/>
    <property type="match status" value="1"/>
</dbReference>
<dbReference type="HOGENOM" id="CLU_004253_2_2_1"/>